<gene>
    <name evidence="2" type="ORF">FPFC_012130</name>
</gene>
<evidence type="ECO:0000256" key="1">
    <source>
        <dbReference type="SAM" id="Phobius"/>
    </source>
</evidence>
<organism evidence="2 3">
    <name type="scientific">Fructobacillus pseudoficulneus</name>
    <dbReference type="NCBI Taxonomy" id="220714"/>
    <lineage>
        <taxon>Bacteria</taxon>
        <taxon>Bacillati</taxon>
        <taxon>Bacillota</taxon>
        <taxon>Bacilli</taxon>
        <taxon>Lactobacillales</taxon>
        <taxon>Lactobacillaceae</taxon>
        <taxon>Fructobacillus</taxon>
    </lineage>
</organism>
<feature type="transmembrane region" description="Helical" evidence="1">
    <location>
        <begin position="318"/>
        <end position="336"/>
    </location>
</feature>
<feature type="transmembrane region" description="Helical" evidence="1">
    <location>
        <begin position="235"/>
        <end position="258"/>
    </location>
</feature>
<sequence length="551" mass="62537">MFYLEKIFHGKKIDKRVLNGLLIILLAGISVIPAFAGHFYSLSFDGIFHLDRLANVTQSFKEGKIPSLFNFAYAPVNSQPGVAINAMYPWVSGLIFVVPALVVKNQLIALAIGFFFMNALTIINAKALMSFFTKRDLYIWLGVIVYQFNNFHFVDLYSRTAIGEAFGYAWMPLVLLGLLKIKEHSKVGPWILGFAVGMIINSHVLSIVFAVIFIGLFELLQIIKRNFDLTHVKNLLIAVLVAILIGGYTLYNIAMLYLNAKFLEPGHFLVSIDPVQFFDALIQNDMSEKPYWTYGLPLVLVQLVLTVIAWNTDKFSEWKSWLVGANIVTLLMFSWLPWDKLQSTPLTLLQFLARLQVIIVLLLTVAIVIYFARSKQNKQYKILILELFVCLFSLVGTYQMHRAYVQTPPHYNLTSKNYYHTLNTAMTAIDYLPVDKATGKPMGVGDSVKTFSTDNYKEIKRTSDSVEYLITTSKSQTVTLPAVMYDGFKYDILLDGKNVNSQMTNLVKINVSEGKHTLVLKTVDSRNYALFYLSMLSIIITTLVMLKLKRY</sequence>
<accession>A0A3F3H761</accession>
<feature type="transmembrane region" description="Helical" evidence="1">
    <location>
        <begin position="137"/>
        <end position="154"/>
    </location>
</feature>
<feature type="transmembrane region" description="Helical" evidence="1">
    <location>
        <begin position="161"/>
        <end position="179"/>
    </location>
</feature>
<name>A0A3F3H761_9LACO</name>
<proteinExistence type="predicted"/>
<dbReference type="STRING" id="220714.SAMN05660469_0285"/>
<feature type="transmembrane region" description="Helical" evidence="1">
    <location>
        <begin position="191"/>
        <end position="223"/>
    </location>
</feature>
<reference evidence="2 3" key="1">
    <citation type="journal article" date="2015" name="BMC Genomics">
        <title>Comparative genomics of Fructobacillus spp. and Leuconostoc spp. reveals niche-specific evolution of Fructobacillus spp.</title>
        <authorList>
            <person name="Endo A."/>
            <person name="Tanizawa Y."/>
            <person name="Tanaka N."/>
            <person name="Maeno S."/>
            <person name="Kumar H."/>
            <person name="Shiwa Y."/>
            <person name="Okada S."/>
            <person name="Yoshikawa H."/>
            <person name="Dicks L."/>
            <person name="Nakagawa J."/>
            <person name="Arita M."/>
        </authorList>
    </citation>
    <scope>NUCLEOTIDE SEQUENCE [LARGE SCALE GENOMIC DNA]</scope>
    <source>
        <strain evidence="2 3">DSM 15468</strain>
    </source>
</reference>
<evidence type="ECO:0000313" key="2">
    <source>
        <dbReference type="EMBL" id="GAP02333.1"/>
    </source>
</evidence>
<feature type="transmembrane region" description="Helical" evidence="1">
    <location>
        <begin position="348"/>
        <end position="371"/>
    </location>
</feature>
<keyword evidence="1" id="KW-0812">Transmembrane</keyword>
<dbReference type="RefSeq" id="WP_059375844.1">
    <property type="nucleotide sequence ID" value="NZ_DF968063.1"/>
</dbReference>
<feature type="transmembrane region" description="Helical" evidence="1">
    <location>
        <begin position="82"/>
        <end position="102"/>
    </location>
</feature>
<evidence type="ECO:0000313" key="3">
    <source>
        <dbReference type="Proteomes" id="UP000061227"/>
    </source>
</evidence>
<keyword evidence="1" id="KW-0472">Membrane</keyword>
<feature type="transmembrane region" description="Helical" evidence="1">
    <location>
        <begin position="107"/>
        <end position="125"/>
    </location>
</feature>
<dbReference type="EMBL" id="DF968063">
    <property type="protein sequence ID" value="GAP02333.1"/>
    <property type="molecule type" value="Genomic_DNA"/>
</dbReference>
<feature type="transmembrane region" description="Helical" evidence="1">
    <location>
        <begin position="383"/>
        <end position="401"/>
    </location>
</feature>
<dbReference type="AlphaFoldDB" id="A0A3F3H761"/>
<keyword evidence="1" id="KW-1133">Transmembrane helix</keyword>
<dbReference type="OrthoDB" id="2257846at2"/>
<protein>
    <submittedName>
        <fullName evidence="2">Putative ATP synthase F0, A subunit</fullName>
    </submittedName>
</protein>
<dbReference type="Proteomes" id="UP000061227">
    <property type="component" value="Unassembled WGS sequence"/>
</dbReference>
<feature type="transmembrane region" description="Helical" evidence="1">
    <location>
        <begin position="291"/>
        <end position="311"/>
    </location>
</feature>
<feature type="transmembrane region" description="Helical" evidence="1">
    <location>
        <begin position="528"/>
        <end position="546"/>
    </location>
</feature>
<keyword evidence="3" id="KW-1185">Reference proteome</keyword>
<feature type="transmembrane region" description="Helical" evidence="1">
    <location>
        <begin position="21"/>
        <end position="40"/>
    </location>
</feature>